<evidence type="ECO:0008006" key="4">
    <source>
        <dbReference type="Google" id="ProtNLM"/>
    </source>
</evidence>
<evidence type="ECO:0000313" key="2">
    <source>
        <dbReference type="EMBL" id="OYS94520.1"/>
    </source>
</evidence>
<keyword evidence="1" id="KW-0472">Membrane</keyword>
<gene>
    <name evidence="2" type="ORF">CBG15_03970</name>
</gene>
<feature type="transmembrane region" description="Helical" evidence="1">
    <location>
        <begin position="57"/>
        <end position="81"/>
    </location>
</feature>
<evidence type="ECO:0000256" key="1">
    <source>
        <dbReference type="SAM" id="Phobius"/>
    </source>
</evidence>
<keyword evidence="1" id="KW-1133">Transmembrane helix</keyword>
<evidence type="ECO:0000313" key="3">
    <source>
        <dbReference type="Proteomes" id="UP000216681"/>
    </source>
</evidence>
<name>A0AB73R1G9_LIMRT</name>
<reference evidence="2 3" key="1">
    <citation type="submission" date="2017-05" db="EMBL/GenBank/DDBJ databases">
        <authorList>
            <person name="Lin X.B."/>
            <person name="Stothard P."/>
            <person name="Tasseva G."/>
            <person name="Walter J."/>
        </authorList>
    </citation>
    <scope>NUCLEOTIDE SEQUENCE [LARGE SCALE GENOMIC DNA]</scope>
    <source>
        <strain evidence="2 3">105n</strain>
    </source>
</reference>
<keyword evidence="1" id="KW-0812">Transmembrane</keyword>
<sequence length="147" mass="17115">MKKYQKRLKNNLRFLGNVPVKIFNSYLDDYYHKEKDLTPIKLKFESKKRNIDLIQKIYLWIGTTLTVGVVASGILSLRKFATSQHSKDLPSMIGTWLIILVAYLILLAIIEIIIQSEKNIIYNHLTLINKKIKSMKEDKSHEKLVGK</sequence>
<comment type="caution">
    <text evidence="2">The sequence shown here is derived from an EMBL/GenBank/DDBJ whole genome shotgun (WGS) entry which is preliminary data.</text>
</comment>
<dbReference type="EMBL" id="NGPX01000014">
    <property type="protein sequence ID" value="OYS94520.1"/>
    <property type="molecule type" value="Genomic_DNA"/>
</dbReference>
<organism evidence="2 3">
    <name type="scientific">Limosilactobacillus reuteri</name>
    <name type="common">Lactobacillus reuteri</name>
    <dbReference type="NCBI Taxonomy" id="1598"/>
    <lineage>
        <taxon>Bacteria</taxon>
        <taxon>Bacillati</taxon>
        <taxon>Bacillota</taxon>
        <taxon>Bacilli</taxon>
        <taxon>Lactobacillales</taxon>
        <taxon>Lactobacillaceae</taxon>
        <taxon>Limosilactobacillus</taxon>
    </lineage>
</organism>
<reference evidence="2 3" key="2">
    <citation type="submission" date="2017-09" db="EMBL/GenBank/DDBJ databases">
        <title>Tripartite evolution among Lactobacillus johnsonii, Lactobacillus taiwanensis, Lactobacillus reuteri and their rodent host.</title>
        <authorList>
            <person name="Wang T."/>
            <person name="Knowles S."/>
            <person name="Cheng C."/>
        </authorList>
    </citation>
    <scope>NUCLEOTIDE SEQUENCE [LARGE SCALE GENOMIC DNA]</scope>
    <source>
        <strain evidence="2 3">105n</strain>
    </source>
</reference>
<protein>
    <recommendedName>
        <fullName evidence="4">DUF4231 domain-containing protein</fullName>
    </recommendedName>
</protein>
<proteinExistence type="predicted"/>
<dbReference type="AlphaFoldDB" id="A0AB73R1G9"/>
<accession>A0AB73R1G9</accession>
<dbReference type="RefSeq" id="WP_094512242.1">
    <property type="nucleotide sequence ID" value="NZ_CP179918.1"/>
</dbReference>
<dbReference type="Proteomes" id="UP000216681">
    <property type="component" value="Unassembled WGS sequence"/>
</dbReference>
<feature type="transmembrane region" description="Helical" evidence="1">
    <location>
        <begin position="93"/>
        <end position="114"/>
    </location>
</feature>